<name>A0A521C1M8_SACCC</name>
<protein>
    <submittedName>
        <fullName evidence="2">Uncharacterized conserved protein YndB, AHSA1/START domain</fullName>
    </submittedName>
</protein>
<dbReference type="SUPFAM" id="SSF55961">
    <property type="entry name" value="Bet v1-like"/>
    <property type="match status" value="1"/>
</dbReference>
<feature type="domain" description="START-like" evidence="1">
    <location>
        <begin position="5"/>
        <end position="127"/>
    </location>
</feature>
<dbReference type="InterPro" id="IPR045736">
    <property type="entry name" value="START_2"/>
</dbReference>
<keyword evidence="3" id="KW-1185">Reference proteome</keyword>
<dbReference type="EMBL" id="FXTB01000002">
    <property type="protein sequence ID" value="SMO53284.1"/>
    <property type="molecule type" value="Genomic_DNA"/>
</dbReference>
<reference evidence="2 3" key="1">
    <citation type="submission" date="2017-05" db="EMBL/GenBank/DDBJ databases">
        <authorList>
            <person name="Varghese N."/>
            <person name="Submissions S."/>
        </authorList>
    </citation>
    <scope>NUCLEOTIDE SEQUENCE [LARGE SCALE GENOMIC DNA]</scope>
    <source>
        <strain evidence="2 3">DSM 27040</strain>
    </source>
</reference>
<dbReference type="InterPro" id="IPR023393">
    <property type="entry name" value="START-like_dom_sf"/>
</dbReference>
<evidence type="ECO:0000313" key="3">
    <source>
        <dbReference type="Proteomes" id="UP000319040"/>
    </source>
</evidence>
<dbReference type="Proteomes" id="UP000319040">
    <property type="component" value="Unassembled WGS sequence"/>
</dbReference>
<accession>A0A521C1M8</accession>
<dbReference type="Pfam" id="PF19569">
    <property type="entry name" value="START_2"/>
    <property type="match status" value="1"/>
</dbReference>
<organism evidence="2 3">
    <name type="scientific">Saccharicrinis carchari</name>
    <dbReference type="NCBI Taxonomy" id="1168039"/>
    <lineage>
        <taxon>Bacteria</taxon>
        <taxon>Pseudomonadati</taxon>
        <taxon>Bacteroidota</taxon>
        <taxon>Bacteroidia</taxon>
        <taxon>Marinilabiliales</taxon>
        <taxon>Marinilabiliaceae</taxon>
        <taxon>Saccharicrinis</taxon>
    </lineage>
</organism>
<dbReference type="OrthoDB" id="667567at2"/>
<dbReference type="AlphaFoldDB" id="A0A521C1M8"/>
<gene>
    <name evidence="2" type="ORF">SAMN06265379_102313</name>
</gene>
<sequence>MSQMKEKIELEFILRTSPAILYNRLSSASGLSEWFADDVNLKGQIYTFVWDGAEQQAELIAKKENKFIRFHWLDDEEKDTYFEFLINVDELTGETALLVTDFIEADEKESSIELWNQQIDQLKQVLGSA</sequence>
<proteinExistence type="predicted"/>
<evidence type="ECO:0000313" key="2">
    <source>
        <dbReference type="EMBL" id="SMO53284.1"/>
    </source>
</evidence>
<evidence type="ECO:0000259" key="1">
    <source>
        <dbReference type="Pfam" id="PF19569"/>
    </source>
</evidence>
<dbReference type="Gene3D" id="3.30.530.20">
    <property type="match status" value="1"/>
</dbReference>